<dbReference type="InterPro" id="IPR043168">
    <property type="entry name" value="DegV_C"/>
</dbReference>
<proteinExistence type="predicted"/>
<keyword evidence="2" id="KW-0446">Lipid-binding</keyword>
<dbReference type="EMBL" id="FNDZ01000001">
    <property type="protein sequence ID" value="SDH99703.1"/>
    <property type="molecule type" value="Genomic_DNA"/>
</dbReference>
<comment type="function">
    <text evidence="1">May bind long-chain fatty acids, such as palmitate, and may play a role in lipid transport or fatty acid metabolism.</text>
</comment>
<dbReference type="SUPFAM" id="SSF82549">
    <property type="entry name" value="DAK1/DegV-like"/>
    <property type="match status" value="1"/>
</dbReference>
<accession>A0A1G8GZ78</accession>
<dbReference type="InterPro" id="IPR050270">
    <property type="entry name" value="DegV_domain_contain"/>
</dbReference>
<reference evidence="3 4" key="1">
    <citation type="submission" date="2016-10" db="EMBL/GenBank/DDBJ databases">
        <authorList>
            <person name="de Groot N.N."/>
        </authorList>
    </citation>
    <scope>NUCLEOTIDE SEQUENCE [LARGE SCALE GENOMIC DNA]</scope>
    <source>
        <strain evidence="3 4">CGMCC 1.5058</strain>
    </source>
</reference>
<name>A0A1G8GZ78_9CLOT</name>
<organism evidence="3 4">
    <name type="scientific">Proteiniclasticum ruminis</name>
    <dbReference type="NCBI Taxonomy" id="398199"/>
    <lineage>
        <taxon>Bacteria</taxon>
        <taxon>Bacillati</taxon>
        <taxon>Bacillota</taxon>
        <taxon>Clostridia</taxon>
        <taxon>Eubacteriales</taxon>
        <taxon>Clostridiaceae</taxon>
        <taxon>Proteiniclasticum</taxon>
    </lineage>
</organism>
<evidence type="ECO:0000313" key="3">
    <source>
        <dbReference type="EMBL" id="SDH99703.1"/>
    </source>
</evidence>
<evidence type="ECO:0000256" key="1">
    <source>
        <dbReference type="ARBA" id="ARBA00003238"/>
    </source>
</evidence>
<dbReference type="Gene3D" id="3.30.1180.10">
    <property type="match status" value="1"/>
</dbReference>
<evidence type="ECO:0000256" key="2">
    <source>
        <dbReference type="ARBA" id="ARBA00023121"/>
    </source>
</evidence>
<gene>
    <name evidence="3" type="ORF">SAMN05421804_101418</name>
</gene>
<evidence type="ECO:0000313" key="4">
    <source>
        <dbReference type="Proteomes" id="UP000183255"/>
    </source>
</evidence>
<dbReference type="PANTHER" id="PTHR33434:SF3">
    <property type="entry name" value="DEGV DOMAIN-CONTAINING PROTEIN YITS"/>
    <property type="match status" value="1"/>
</dbReference>
<sequence length="295" mass="32759">MRNYKIITDSTCDLPSTVIRELDVHVIPMEYILDGVSHHQDIEDEGEKTASFYGSLREGKVSSTSMINTARFMGVFEPYLKAGQDILHISFSSALSGSYNASRMAAEELKELYPERKILVLDSIAASIGQGLLVYHAVLKKRQGLTHEELYVWLEENKKQICHWFTVEDLMHLKRGGRISALSANIGTALNIKPILSVNMEGKLVNLGKVMGRKKSLSELIIKMKTSIETPENQVVIIGHGDSLKDAEFLSSKLKNELHVKEVIMTQIGPIIGSHTGPGMIGLTFIGDREPQQPS</sequence>
<dbReference type="Gene3D" id="3.40.50.10440">
    <property type="entry name" value="Dihydroxyacetone kinase, domain 1"/>
    <property type="match status" value="1"/>
</dbReference>
<dbReference type="PROSITE" id="PS51482">
    <property type="entry name" value="DEGV"/>
    <property type="match status" value="1"/>
</dbReference>
<dbReference type="AlphaFoldDB" id="A0A1G8GZ78"/>
<dbReference type="PANTHER" id="PTHR33434">
    <property type="entry name" value="DEGV DOMAIN-CONTAINING PROTEIN DR_1986-RELATED"/>
    <property type="match status" value="1"/>
</dbReference>
<dbReference type="Gene3D" id="2.20.28.50">
    <property type="entry name" value="degv family protein"/>
    <property type="match status" value="1"/>
</dbReference>
<dbReference type="Proteomes" id="UP000183255">
    <property type="component" value="Unassembled WGS sequence"/>
</dbReference>
<dbReference type="NCBIfam" id="TIGR00762">
    <property type="entry name" value="DegV"/>
    <property type="match status" value="1"/>
</dbReference>
<dbReference type="GO" id="GO:0008289">
    <property type="term" value="F:lipid binding"/>
    <property type="evidence" value="ECO:0007669"/>
    <property type="project" value="UniProtKB-KW"/>
</dbReference>
<dbReference type="Pfam" id="PF02645">
    <property type="entry name" value="DegV"/>
    <property type="match status" value="1"/>
</dbReference>
<dbReference type="RefSeq" id="WP_031573436.1">
    <property type="nucleotide sequence ID" value="NZ_FNDZ01000001.1"/>
</dbReference>
<protein>
    <submittedName>
        <fullName evidence="3">EDD domain protein, DegV family</fullName>
    </submittedName>
</protein>
<dbReference type="InterPro" id="IPR003797">
    <property type="entry name" value="DegV"/>
</dbReference>